<keyword evidence="3" id="KW-1185">Reference proteome</keyword>
<feature type="compositionally biased region" description="Basic and acidic residues" evidence="1">
    <location>
        <begin position="763"/>
        <end position="775"/>
    </location>
</feature>
<proteinExistence type="predicted"/>
<feature type="compositionally biased region" description="Basic and acidic residues" evidence="1">
    <location>
        <begin position="43"/>
        <end position="61"/>
    </location>
</feature>
<organism evidence="2 3">
    <name type="scientific">Plakobranchus ocellatus</name>
    <dbReference type="NCBI Taxonomy" id="259542"/>
    <lineage>
        <taxon>Eukaryota</taxon>
        <taxon>Metazoa</taxon>
        <taxon>Spiralia</taxon>
        <taxon>Lophotrochozoa</taxon>
        <taxon>Mollusca</taxon>
        <taxon>Gastropoda</taxon>
        <taxon>Heterobranchia</taxon>
        <taxon>Euthyneura</taxon>
        <taxon>Panpulmonata</taxon>
        <taxon>Sacoglossa</taxon>
        <taxon>Placobranchoidea</taxon>
        <taxon>Plakobranchidae</taxon>
        <taxon>Plakobranchus</taxon>
    </lineage>
</organism>
<feature type="compositionally biased region" description="Polar residues" evidence="1">
    <location>
        <begin position="196"/>
        <end position="223"/>
    </location>
</feature>
<dbReference type="AlphaFoldDB" id="A0AAV3Y7P6"/>
<feature type="region of interest" description="Disordered" evidence="1">
    <location>
        <begin position="762"/>
        <end position="798"/>
    </location>
</feature>
<feature type="region of interest" description="Disordered" evidence="1">
    <location>
        <begin position="113"/>
        <end position="160"/>
    </location>
</feature>
<feature type="region of interest" description="Disordered" evidence="1">
    <location>
        <begin position="1"/>
        <end position="85"/>
    </location>
</feature>
<dbReference type="EMBL" id="BLXT01000588">
    <property type="protein sequence ID" value="GFN78447.1"/>
    <property type="molecule type" value="Genomic_DNA"/>
</dbReference>
<reference evidence="2 3" key="1">
    <citation type="journal article" date="2021" name="Elife">
        <title>Chloroplast acquisition without the gene transfer in kleptoplastic sea slugs, Plakobranchus ocellatus.</title>
        <authorList>
            <person name="Maeda T."/>
            <person name="Takahashi S."/>
            <person name="Yoshida T."/>
            <person name="Shimamura S."/>
            <person name="Takaki Y."/>
            <person name="Nagai Y."/>
            <person name="Toyoda A."/>
            <person name="Suzuki Y."/>
            <person name="Arimoto A."/>
            <person name="Ishii H."/>
            <person name="Satoh N."/>
            <person name="Nishiyama T."/>
            <person name="Hasebe M."/>
            <person name="Maruyama T."/>
            <person name="Minagawa J."/>
            <person name="Obokata J."/>
            <person name="Shigenobu S."/>
        </authorList>
    </citation>
    <scope>NUCLEOTIDE SEQUENCE [LARGE SCALE GENOMIC DNA]</scope>
</reference>
<feature type="compositionally biased region" description="Pro residues" evidence="1">
    <location>
        <begin position="143"/>
        <end position="157"/>
    </location>
</feature>
<sequence length="1013" mass="109818">MPITTSSENMTGAVNVSDSPIRTTIDERANEAYSPSTLVSLTKETRNTESHDDFASSHTSDEATTFPSTSSEATEDEASAGTRVTAAPMIISTSVTEINDDLMSTFNIANNSLKTPTTQRIGPNLTSSDKFPPKKQRSKAPQFSPPTPPPPPQPPPTSTTSMLVFDKTLILTPSALYPSEHSPEATWSLQTNLTMQVTSSQSPGDISKHSQTAYEPLSSVSPTTRHRQTKLYTAKPLDLSVTPSNDLSSTWTQSASGFSIASTLFSSHMQRVFFTSAAPKISSSPVTLKNEKNEITSITDIYSPLSRYESSSESTASLIENTTTKLTLDVPKIQLTSPPSGGSAVPLLTRPFKLLESLLSTQSSFQEYQKTNSSIQTLFSTSKPTLYDVFASNESIGETVTGSWIERDSLAEKGVTPSKDIFLQRSTLTEMLRKSSRESSNSITSTATSLIRIPLQHSKDNVNPQDISSNLQSVFPTSHISQKPPNSVTEFTDTAVNFPATAMPILTTIVFLIRAVSNSVNRKDNPTMQQSITTTEPNFRENTAETKMKNAKSESQSSEAFGKVLEDLLVTKSENKNMHNTKIHNKVTVNFKEPNTSSFSTPQTKIITTLLENSFSADLEASREARMTGSIFSTGLHAQISDNKLEATKTALAKKIHNTTVSLKRGKPTLYSSSTTNKGTSMFGMTETISVANGNFQNEIPTTIASKSSETTFIQEMTMHNTKSARATDIPTATEASRISSTDSFYDKSRPVFTTPITVSIKTESERSGNEESRRPFMHASTTVKLNSNSDILPSTPKQEMLVTASSKITKDSSSTVSRQIVSSSVALPTMKSMKTAVTKTTATTNNPLRTDRNSVATSKINGTIQNDTMATTTSIQTAPSFRQTTLQKNTPSPVIDKIKISTHSKRIVESRALFDKSTPMILATPTGQNTAPVNPTSAATSMLLHRPSTMVPWIVYRTTPNTRKAAIATSTPRSSTTMEPITITPTVERSVPTSGTPGNRSNRVGHSVSSNI</sequence>
<evidence type="ECO:0000313" key="3">
    <source>
        <dbReference type="Proteomes" id="UP000735302"/>
    </source>
</evidence>
<gene>
    <name evidence="2" type="ORF">PoB_000495300</name>
</gene>
<feature type="compositionally biased region" description="Polar residues" evidence="1">
    <location>
        <begin position="33"/>
        <end position="42"/>
    </location>
</feature>
<evidence type="ECO:0000313" key="2">
    <source>
        <dbReference type="EMBL" id="GFN78447.1"/>
    </source>
</evidence>
<accession>A0AAV3Y7P6</accession>
<feature type="compositionally biased region" description="Polar residues" evidence="1">
    <location>
        <begin position="113"/>
        <end position="129"/>
    </location>
</feature>
<comment type="caution">
    <text evidence="2">The sequence shown here is derived from an EMBL/GenBank/DDBJ whole genome shotgun (WGS) entry which is preliminary data.</text>
</comment>
<feature type="compositionally biased region" description="Polar residues" evidence="1">
    <location>
        <begin position="1"/>
        <end position="22"/>
    </location>
</feature>
<feature type="region of interest" description="Disordered" evidence="1">
    <location>
        <begin position="196"/>
        <end position="228"/>
    </location>
</feature>
<name>A0AAV3Y7P6_9GAST</name>
<evidence type="ECO:0000256" key="1">
    <source>
        <dbReference type="SAM" id="MobiDB-lite"/>
    </source>
</evidence>
<feature type="compositionally biased region" description="Polar residues" evidence="1">
    <location>
        <begin position="780"/>
        <end position="798"/>
    </location>
</feature>
<dbReference type="Proteomes" id="UP000735302">
    <property type="component" value="Unassembled WGS sequence"/>
</dbReference>
<feature type="region of interest" description="Disordered" evidence="1">
    <location>
        <begin position="987"/>
        <end position="1013"/>
    </location>
</feature>
<protein>
    <submittedName>
        <fullName evidence="2">Uncharacterized protein</fullName>
    </submittedName>
</protein>